<dbReference type="AlphaFoldDB" id="A0A097EJM5"/>
<keyword evidence="2 8" id="KW-0732">Signal</keyword>
<dbReference type="PIRSF" id="PIRSF002854">
    <property type="entry name" value="MetQ"/>
    <property type="match status" value="1"/>
</dbReference>
<evidence type="ECO:0000256" key="7">
    <source>
        <dbReference type="PIRSR" id="PIRSR002854-1"/>
    </source>
</evidence>
<evidence type="ECO:0000256" key="3">
    <source>
        <dbReference type="ARBA" id="ARBA00023136"/>
    </source>
</evidence>
<dbReference type="Pfam" id="PF03180">
    <property type="entry name" value="Lipoprotein_9"/>
    <property type="match status" value="1"/>
</dbReference>
<evidence type="ECO:0000313" key="10">
    <source>
        <dbReference type="Proteomes" id="UP000033200"/>
    </source>
</evidence>
<feature type="signal peptide" evidence="8">
    <location>
        <begin position="1"/>
        <end position="25"/>
    </location>
</feature>
<dbReference type="InterPro" id="IPR004872">
    <property type="entry name" value="Lipoprotein_NlpA"/>
</dbReference>
<dbReference type="eggNOG" id="COG1464">
    <property type="taxonomic scope" value="Bacteria"/>
</dbReference>
<comment type="subcellular location">
    <subcellularLocation>
        <location evidence="1">Membrane</location>
        <topology evidence="1">Lipid-anchor</topology>
    </subcellularLocation>
</comment>
<organism evidence="9 10">
    <name type="scientific">Sphingomonas taxi</name>
    <dbReference type="NCBI Taxonomy" id="1549858"/>
    <lineage>
        <taxon>Bacteria</taxon>
        <taxon>Pseudomonadati</taxon>
        <taxon>Pseudomonadota</taxon>
        <taxon>Alphaproteobacteria</taxon>
        <taxon>Sphingomonadales</taxon>
        <taxon>Sphingomonadaceae</taxon>
        <taxon>Sphingomonas</taxon>
    </lineage>
</organism>
<dbReference type="CDD" id="cd13597">
    <property type="entry name" value="PBP2_lipoprotein_Tp32"/>
    <property type="match status" value="1"/>
</dbReference>
<evidence type="ECO:0000313" key="9">
    <source>
        <dbReference type="EMBL" id="AIT07766.1"/>
    </source>
</evidence>
<dbReference type="PANTHER" id="PTHR30429">
    <property type="entry name" value="D-METHIONINE-BINDING LIPOPROTEIN METQ"/>
    <property type="match status" value="1"/>
</dbReference>
<dbReference type="PROSITE" id="PS51257">
    <property type="entry name" value="PROKAR_LIPOPROTEIN"/>
    <property type="match status" value="1"/>
</dbReference>
<evidence type="ECO:0000256" key="5">
    <source>
        <dbReference type="ARBA" id="ARBA00023288"/>
    </source>
</evidence>
<dbReference type="SUPFAM" id="SSF53850">
    <property type="entry name" value="Periplasmic binding protein-like II"/>
    <property type="match status" value="1"/>
</dbReference>
<protein>
    <recommendedName>
        <fullName evidence="6">Lipoprotein</fullName>
    </recommendedName>
</protein>
<dbReference type="InterPro" id="IPR006311">
    <property type="entry name" value="TAT_signal"/>
</dbReference>
<dbReference type="KEGG" id="stax:MC45_16960"/>
<keyword evidence="4" id="KW-0564">Palmitate</keyword>
<reference evidence="9 10" key="1">
    <citation type="submission" date="2014-09" db="EMBL/GenBank/DDBJ databases">
        <title>Using Illumina technology Improving SMRT sequencing Genome Assembly by RASTools.</title>
        <authorList>
            <person name="Zhou Y."/>
            <person name="Ma T."/>
            <person name="Liu T."/>
        </authorList>
    </citation>
    <scope>NUCLEOTIDE SEQUENCE [LARGE SCALE GENOMIC DNA]</scope>
    <source>
        <strain evidence="9 10">ATCC 55669</strain>
    </source>
</reference>
<evidence type="ECO:0000256" key="6">
    <source>
        <dbReference type="PIRNR" id="PIRNR002854"/>
    </source>
</evidence>
<dbReference type="PROSITE" id="PS51318">
    <property type="entry name" value="TAT"/>
    <property type="match status" value="1"/>
</dbReference>
<accession>A0A097EJM5</accession>
<sequence>MKVLPMNRRTLLAALPAVVSLGLLAACSGGAKPDGATLTVAATAVPHAEILEQVKPLLARQGLTLDIRVFNDYVQPNLQVDQRQIDVNYFQTKPYLDQFNAARGTHLVPFAGIHVEPLGGYSRRYKTLAQLPDGAVVALPNEPSNGGRALLLLQRAGLIRLKAPTNALSTLRDIAANPKRLQFKELEAATLPRVLGEVDLAMINTNYALDAKLNPTRDALVIEDAKSPYVNFVVGRAGEQNDPRVVKLIAALRSPQTKAFIDSHYKGAVLPAF</sequence>
<evidence type="ECO:0000256" key="8">
    <source>
        <dbReference type="SAM" id="SignalP"/>
    </source>
</evidence>
<dbReference type="Gene3D" id="3.40.190.10">
    <property type="entry name" value="Periplasmic binding protein-like II"/>
    <property type="match status" value="2"/>
</dbReference>
<name>A0A097EJM5_9SPHN</name>
<evidence type="ECO:0000256" key="4">
    <source>
        <dbReference type="ARBA" id="ARBA00023139"/>
    </source>
</evidence>
<dbReference type="STRING" id="1549858.MC45_16960"/>
<dbReference type="HOGENOM" id="CLU_067080_0_0_5"/>
<evidence type="ECO:0000256" key="2">
    <source>
        <dbReference type="ARBA" id="ARBA00022729"/>
    </source>
</evidence>
<feature type="chain" id="PRO_5001934742" description="Lipoprotein" evidence="8">
    <location>
        <begin position="26"/>
        <end position="273"/>
    </location>
</feature>
<dbReference type="Proteomes" id="UP000033200">
    <property type="component" value="Chromosome"/>
</dbReference>
<keyword evidence="10" id="KW-1185">Reference proteome</keyword>
<dbReference type="GO" id="GO:0016020">
    <property type="term" value="C:membrane"/>
    <property type="evidence" value="ECO:0007669"/>
    <property type="project" value="UniProtKB-SubCell"/>
</dbReference>
<dbReference type="PANTHER" id="PTHR30429:SF0">
    <property type="entry name" value="METHIONINE-BINDING LIPOPROTEIN METQ"/>
    <property type="match status" value="1"/>
</dbReference>
<keyword evidence="5 6" id="KW-0449">Lipoprotein</keyword>
<proteinExistence type="inferred from homology"/>
<evidence type="ECO:0000256" key="1">
    <source>
        <dbReference type="ARBA" id="ARBA00004635"/>
    </source>
</evidence>
<feature type="lipid moiety-binding region" description="S-diacylglycerol cysteine" evidence="7">
    <location>
        <position position="27"/>
    </location>
</feature>
<comment type="similarity">
    <text evidence="6">Belongs to the nlpA lipoprotein family.</text>
</comment>
<keyword evidence="3" id="KW-0472">Membrane</keyword>
<dbReference type="EMBL" id="CP009571">
    <property type="protein sequence ID" value="AIT07766.1"/>
    <property type="molecule type" value="Genomic_DNA"/>
</dbReference>
<gene>
    <name evidence="9" type="ORF">MC45_16960</name>
</gene>